<dbReference type="InterPro" id="IPR006684">
    <property type="entry name" value="YbgC/YbaW"/>
</dbReference>
<dbReference type="Pfam" id="PF13279">
    <property type="entry name" value="4HBT_2"/>
    <property type="match status" value="1"/>
</dbReference>
<evidence type="ECO:0000256" key="1">
    <source>
        <dbReference type="ARBA" id="ARBA00005953"/>
    </source>
</evidence>
<dbReference type="PROSITE" id="PS01328">
    <property type="entry name" value="4HBCOA_THIOESTERASE"/>
    <property type="match status" value="1"/>
</dbReference>
<gene>
    <name evidence="3" type="ORF">MNBD_ALPHA03-1837</name>
</gene>
<accession>A0A3B1B7F2</accession>
<sequence length="137" mass="15807">MSKYTRQFRVYYEDTDAGGVVYHANYLNFFERTRTEWLRSKGLQQSVMRDEGNVILAIRNINIDFVLPARLDDLLTVSTEVIGHSKVSMQVAQEMYVDGVGVDTFLAAKAQVQIVSLNAEKFKPMRFPTQYLEELLF</sequence>
<dbReference type="NCBIfam" id="TIGR00051">
    <property type="entry name" value="YbgC/FadM family acyl-CoA thioesterase"/>
    <property type="match status" value="1"/>
</dbReference>
<proteinExistence type="inferred from homology"/>
<dbReference type="InterPro" id="IPR029069">
    <property type="entry name" value="HotDog_dom_sf"/>
</dbReference>
<evidence type="ECO:0000313" key="3">
    <source>
        <dbReference type="EMBL" id="VAX07813.1"/>
    </source>
</evidence>
<dbReference type="GO" id="GO:0047617">
    <property type="term" value="F:fatty acyl-CoA hydrolase activity"/>
    <property type="evidence" value="ECO:0007669"/>
    <property type="project" value="TreeGrafter"/>
</dbReference>
<dbReference type="Gene3D" id="3.10.129.10">
    <property type="entry name" value="Hotdog Thioesterase"/>
    <property type="match status" value="1"/>
</dbReference>
<dbReference type="PIRSF" id="PIRSF003230">
    <property type="entry name" value="YbgC"/>
    <property type="match status" value="1"/>
</dbReference>
<dbReference type="InterPro" id="IPR050563">
    <property type="entry name" value="4-hydroxybenzoyl-CoA_TE"/>
</dbReference>
<name>A0A3B1B7F2_9ZZZZ</name>
<reference evidence="3" key="1">
    <citation type="submission" date="2018-06" db="EMBL/GenBank/DDBJ databases">
        <authorList>
            <person name="Zhirakovskaya E."/>
        </authorList>
    </citation>
    <scope>NUCLEOTIDE SEQUENCE</scope>
</reference>
<dbReference type="AlphaFoldDB" id="A0A3B1B7F2"/>
<dbReference type="EMBL" id="UOFW01000221">
    <property type="protein sequence ID" value="VAX07813.1"/>
    <property type="molecule type" value="Genomic_DNA"/>
</dbReference>
<protein>
    <submittedName>
        <fullName evidence="3">Tol-Pal system-associated acyl-CoA thioesterase</fullName>
    </submittedName>
</protein>
<keyword evidence="2" id="KW-0378">Hydrolase</keyword>
<dbReference type="FunFam" id="3.10.129.10:FF:000004">
    <property type="entry name" value="Tol-pal system-associated acyl-CoA thioesterase"/>
    <property type="match status" value="1"/>
</dbReference>
<dbReference type="InterPro" id="IPR008272">
    <property type="entry name" value="HB-CoA_thioesterase_AS"/>
</dbReference>
<evidence type="ECO:0000256" key="2">
    <source>
        <dbReference type="ARBA" id="ARBA00022801"/>
    </source>
</evidence>
<dbReference type="CDD" id="cd00586">
    <property type="entry name" value="4HBT"/>
    <property type="match status" value="1"/>
</dbReference>
<dbReference type="PANTHER" id="PTHR31793">
    <property type="entry name" value="4-HYDROXYBENZOYL-COA THIOESTERASE FAMILY MEMBER"/>
    <property type="match status" value="1"/>
</dbReference>
<organism evidence="3">
    <name type="scientific">hydrothermal vent metagenome</name>
    <dbReference type="NCBI Taxonomy" id="652676"/>
    <lineage>
        <taxon>unclassified sequences</taxon>
        <taxon>metagenomes</taxon>
        <taxon>ecological metagenomes</taxon>
    </lineage>
</organism>
<dbReference type="PANTHER" id="PTHR31793:SF37">
    <property type="entry name" value="ACYL-COA THIOESTER HYDROLASE YBGC"/>
    <property type="match status" value="1"/>
</dbReference>
<comment type="similarity">
    <text evidence="1">Belongs to the 4-hydroxybenzoyl-CoA thioesterase family.</text>
</comment>
<dbReference type="SUPFAM" id="SSF54637">
    <property type="entry name" value="Thioesterase/thiol ester dehydrase-isomerase"/>
    <property type="match status" value="1"/>
</dbReference>